<name>A0A167LR25_CORFA</name>
<dbReference type="AlphaFoldDB" id="A0A167LR25"/>
<keyword evidence="2" id="KW-0645">Protease</keyword>
<keyword evidence="2" id="KW-0121">Carboxypeptidase</keyword>
<dbReference type="EMBL" id="AZHB01000035">
    <property type="protein sequence ID" value="OAA53396.1"/>
    <property type="molecule type" value="Genomic_DNA"/>
</dbReference>
<dbReference type="Gene3D" id="3.40.630.10">
    <property type="entry name" value="Zn peptidases"/>
    <property type="match status" value="1"/>
</dbReference>
<dbReference type="RefSeq" id="XP_018700429.1">
    <property type="nucleotide sequence ID" value="XM_018852352.1"/>
</dbReference>
<dbReference type="SUPFAM" id="SSF55031">
    <property type="entry name" value="Bacterial exopeptidase dimerisation domain"/>
    <property type="match status" value="1"/>
</dbReference>
<dbReference type="Pfam" id="PF01546">
    <property type="entry name" value="Peptidase_M20"/>
    <property type="match status" value="1"/>
</dbReference>
<dbReference type="SUPFAM" id="SSF53187">
    <property type="entry name" value="Zn-dependent exopeptidases"/>
    <property type="match status" value="1"/>
</dbReference>
<dbReference type="InterPro" id="IPR017439">
    <property type="entry name" value="Amidohydrolase"/>
</dbReference>
<proteinExistence type="inferred from homology"/>
<dbReference type="Gene3D" id="3.30.70.360">
    <property type="match status" value="1"/>
</dbReference>
<comment type="similarity">
    <text evidence="1">Belongs to the peptidase M20A family.</text>
</comment>
<dbReference type="InterPro" id="IPR036264">
    <property type="entry name" value="Bact_exopeptidase_dim_dom"/>
</dbReference>
<dbReference type="Proteomes" id="UP000076744">
    <property type="component" value="Unassembled WGS sequence"/>
</dbReference>
<dbReference type="PANTHER" id="PTHR11014">
    <property type="entry name" value="PEPTIDASE M20 FAMILY MEMBER"/>
    <property type="match status" value="1"/>
</dbReference>
<protein>
    <submittedName>
        <fullName evidence="2">Peptidase M20D/carboxypeptidase Ss1</fullName>
    </submittedName>
</protein>
<keyword evidence="2" id="KW-0378">Hydrolase</keyword>
<dbReference type="GO" id="GO:0004180">
    <property type="term" value="F:carboxypeptidase activity"/>
    <property type="evidence" value="ECO:0007669"/>
    <property type="project" value="UniProtKB-KW"/>
</dbReference>
<dbReference type="InterPro" id="IPR002933">
    <property type="entry name" value="Peptidase_M20"/>
</dbReference>
<gene>
    <name evidence="2" type="ORF">ISF_08749</name>
</gene>
<accession>A0A167LR25</accession>
<reference evidence="2 3" key="1">
    <citation type="journal article" date="2016" name="Genome Biol. Evol.">
        <title>Divergent and convergent evolution of fungal pathogenicity.</title>
        <authorList>
            <person name="Shang Y."/>
            <person name="Xiao G."/>
            <person name="Zheng P."/>
            <person name="Cen K."/>
            <person name="Zhan S."/>
            <person name="Wang C."/>
        </authorList>
    </citation>
    <scope>NUCLEOTIDE SEQUENCE [LARGE SCALE GENOMIC DNA]</scope>
    <source>
        <strain evidence="2 3">ARSEF 2679</strain>
    </source>
</reference>
<evidence type="ECO:0000313" key="3">
    <source>
        <dbReference type="Proteomes" id="UP000076744"/>
    </source>
</evidence>
<evidence type="ECO:0000313" key="2">
    <source>
        <dbReference type="EMBL" id="OAA53396.1"/>
    </source>
</evidence>
<comment type="caution">
    <text evidence="2">The sequence shown here is derived from an EMBL/GenBank/DDBJ whole genome shotgun (WGS) entry which is preliminary data.</text>
</comment>
<dbReference type="PANTHER" id="PTHR11014:SF63">
    <property type="entry name" value="METALLOPEPTIDASE, PUTATIVE (AFU_ORTHOLOGUE AFUA_6G09600)-RELATED"/>
    <property type="match status" value="1"/>
</dbReference>
<keyword evidence="3" id="KW-1185">Reference proteome</keyword>
<sequence length="428" mass="45786">MDKWRSIFLDSFPSLDEYTLMYKDLHQHPELPCQESRTAAAAARHLESLGHQVQRNVGGHGVVGVLRNGPGATVLLRAELDAIPLAEDTGLPYASTAAQVDADGTTKPVMHGCGHDLHMACLLGAADLLRRVRDAWSGTLVCVFQPNEERLLGARAMVDDGLFDKIPMPDVALAQHALPKRAGTVGARPGRVQGILDSLAVRVHGRGTHSSSPQLGIDPILIASRIVSRLQTDVTAEVGSAAPCVVTCGYLHAGTDASIIPDFADFTIDVRSLDQAVQDTAVETVHRIIQAECQAAGSPKAPRITTSAHCPPIDNDAAATARFVSALQGFYKDDEDGPGKVVEMERDITADDFALLASPPGEKPIPYVYWKFGVTPRDVYDEAARNGTLEDLPLNHNPKFAVEIEPSLRVGIESLAIASVAFFESGSS</sequence>
<dbReference type="OrthoDB" id="6119954at2759"/>
<dbReference type="GeneID" id="30025041"/>
<evidence type="ECO:0000256" key="1">
    <source>
        <dbReference type="ARBA" id="ARBA00006247"/>
    </source>
</evidence>
<organism evidence="2 3">
    <name type="scientific">Cordyceps fumosorosea (strain ARSEF 2679)</name>
    <name type="common">Isaria fumosorosea</name>
    <dbReference type="NCBI Taxonomy" id="1081104"/>
    <lineage>
        <taxon>Eukaryota</taxon>
        <taxon>Fungi</taxon>
        <taxon>Dikarya</taxon>
        <taxon>Ascomycota</taxon>
        <taxon>Pezizomycotina</taxon>
        <taxon>Sordariomycetes</taxon>
        <taxon>Hypocreomycetidae</taxon>
        <taxon>Hypocreales</taxon>
        <taxon>Cordycipitaceae</taxon>
        <taxon>Cordyceps</taxon>
    </lineage>
</organism>
<dbReference type="NCBIfam" id="TIGR01891">
    <property type="entry name" value="amidohydrolases"/>
    <property type="match status" value="1"/>
</dbReference>